<dbReference type="InterPro" id="IPR007138">
    <property type="entry name" value="ABM_dom"/>
</dbReference>
<reference evidence="2" key="1">
    <citation type="submission" date="2018-05" db="EMBL/GenBank/DDBJ databases">
        <authorList>
            <person name="Lanie J.A."/>
            <person name="Ng W.-L."/>
            <person name="Kazmierczak K.M."/>
            <person name="Andrzejewski T.M."/>
            <person name="Davidsen T.M."/>
            <person name="Wayne K.J."/>
            <person name="Tettelin H."/>
            <person name="Glass J.I."/>
            <person name="Rusch D."/>
            <person name="Podicherti R."/>
            <person name="Tsui H.-C.T."/>
            <person name="Winkler M.E."/>
        </authorList>
    </citation>
    <scope>NUCLEOTIDE SEQUENCE</scope>
</reference>
<name>A0A382D5K8_9ZZZZ</name>
<dbReference type="EMBL" id="UINC01037430">
    <property type="protein sequence ID" value="SVB32907.1"/>
    <property type="molecule type" value="Genomic_DNA"/>
</dbReference>
<accession>A0A382D5K8</accession>
<evidence type="ECO:0000313" key="2">
    <source>
        <dbReference type="EMBL" id="SVB32907.1"/>
    </source>
</evidence>
<dbReference type="SUPFAM" id="SSF54909">
    <property type="entry name" value="Dimeric alpha+beta barrel"/>
    <property type="match status" value="1"/>
</dbReference>
<dbReference type="PROSITE" id="PS51725">
    <property type="entry name" value="ABM"/>
    <property type="match status" value="1"/>
</dbReference>
<dbReference type="Gene3D" id="3.30.70.100">
    <property type="match status" value="1"/>
</dbReference>
<evidence type="ECO:0000259" key="1">
    <source>
        <dbReference type="PROSITE" id="PS51725"/>
    </source>
</evidence>
<feature type="non-terminal residue" evidence="2">
    <location>
        <position position="55"/>
    </location>
</feature>
<dbReference type="Pfam" id="PF03992">
    <property type="entry name" value="ABM"/>
    <property type="match status" value="1"/>
</dbReference>
<protein>
    <recommendedName>
        <fullName evidence="1">ABM domain-containing protein</fullName>
    </recommendedName>
</protein>
<sequence length="55" mass="6543">MYVILSPFQIKREHRAEFIESIIEDAKSSVANEEGCLRFDVIQDANHMDRVWLYE</sequence>
<feature type="domain" description="ABM" evidence="1">
    <location>
        <begin position="2"/>
        <end position="55"/>
    </location>
</feature>
<gene>
    <name evidence="2" type="ORF">METZ01_LOCUS185761</name>
</gene>
<proteinExistence type="predicted"/>
<dbReference type="AlphaFoldDB" id="A0A382D5K8"/>
<organism evidence="2">
    <name type="scientific">marine metagenome</name>
    <dbReference type="NCBI Taxonomy" id="408172"/>
    <lineage>
        <taxon>unclassified sequences</taxon>
        <taxon>metagenomes</taxon>
        <taxon>ecological metagenomes</taxon>
    </lineage>
</organism>
<dbReference type="InterPro" id="IPR011008">
    <property type="entry name" value="Dimeric_a/b-barrel"/>
</dbReference>